<keyword evidence="2" id="KW-1185">Reference proteome</keyword>
<evidence type="ECO:0000313" key="2">
    <source>
        <dbReference type="Proteomes" id="UP000245926"/>
    </source>
</evidence>
<accession>A0A2U8W525</accession>
<organism evidence="1 2">
    <name type="scientific">Methylobacterium durans</name>
    <dbReference type="NCBI Taxonomy" id="2202825"/>
    <lineage>
        <taxon>Bacteria</taxon>
        <taxon>Pseudomonadati</taxon>
        <taxon>Pseudomonadota</taxon>
        <taxon>Alphaproteobacteria</taxon>
        <taxon>Hyphomicrobiales</taxon>
        <taxon>Methylobacteriaceae</taxon>
        <taxon>Methylobacterium</taxon>
    </lineage>
</organism>
<dbReference type="NCBIfam" id="TIGR02215">
    <property type="entry name" value="phage_chp_gp8"/>
    <property type="match status" value="1"/>
</dbReference>
<dbReference type="RefSeq" id="WP_109890017.1">
    <property type="nucleotide sequence ID" value="NZ_CP029550.1"/>
</dbReference>
<gene>
    <name evidence="1" type="ORF">DK389_12645</name>
</gene>
<sequence length="193" mass="20038">MSPVLPTPPIRLDGPAVEPVSLAEMRLDLRLDADDTAEDGLVAALVTAARARIEAETRRVLVPGRFRLAVSAWPAAGTLPLPLGPVVELQAASLIARDGTATALPVGLLRLGPDLAEAPALLVEGIPPPLMGRTLAIELQAGHGGVGPPVPPPILLAIRRLAALWFEHRGDEPAAGLPPDVAALAAPFRRLTL</sequence>
<protein>
    <recommendedName>
        <fullName evidence="3">Phage gp6-like head-tail connector protein</fullName>
    </recommendedName>
</protein>
<evidence type="ECO:0008006" key="3">
    <source>
        <dbReference type="Google" id="ProtNLM"/>
    </source>
</evidence>
<dbReference type="KEGG" id="mets:DK389_12645"/>
<proteinExistence type="predicted"/>
<dbReference type="CDD" id="cd08054">
    <property type="entry name" value="gp6"/>
    <property type="match status" value="1"/>
</dbReference>
<dbReference type="AlphaFoldDB" id="A0A2U8W525"/>
<reference evidence="2" key="1">
    <citation type="submission" date="2018-05" db="EMBL/GenBank/DDBJ databases">
        <title>Complete Genome Sequence of Methylobacterium sp. 17SD2-17.</title>
        <authorList>
            <person name="Srinivasan S."/>
        </authorList>
    </citation>
    <scope>NUCLEOTIDE SEQUENCE [LARGE SCALE GENOMIC DNA]</scope>
    <source>
        <strain evidence="2">17SD2-17</strain>
    </source>
</reference>
<name>A0A2U8W525_9HYPH</name>
<evidence type="ECO:0000313" key="1">
    <source>
        <dbReference type="EMBL" id="AWN41214.1"/>
    </source>
</evidence>
<dbReference type="InterPro" id="IPR011738">
    <property type="entry name" value="Phage_CHP"/>
</dbReference>
<dbReference type="Gene3D" id="1.10.3230.30">
    <property type="entry name" value="Phage gp6-like head-tail connector protein"/>
    <property type="match status" value="1"/>
</dbReference>
<dbReference type="OrthoDB" id="7597216at2"/>
<dbReference type="Proteomes" id="UP000245926">
    <property type="component" value="Chromosome"/>
</dbReference>
<dbReference type="EMBL" id="CP029550">
    <property type="protein sequence ID" value="AWN41214.1"/>
    <property type="molecule type" value="Genomic_DNA"/>
</dbReference>